<dbReference type="PANTHER" id="PTHR35910:SF6">
    <property type="entry name" value="2EXR DOMAIN-CONTAINING PROTEIN"/>
    <property type="match status" value="1"/>
</dbReference>
<dbReference type="Pfam" id="PF20150">
    <property type="entry name" value="2EXR"/>
    <property type="match status" value="1"/>
</dbReference>
<evidence type="ECO:0000313" key="3">
    <source>
        <dbReference type="EMBL" id="PMD32983.1"/>
    </source>
</evidence>
<name>A0A2J6R3B4_HYAVF</name>
<proteinExistence type="predicted"/>
<feature type="domain" description="2EXR" evidence="2">
    <location>
        <begin position="9"/>
        <end position="126"/>
    </location>
</feature>
<protein>
    <recommendedName>
        <fullName evidence="2">2EXR domain-containing protein</fullName>
    </recommendedName>
</protein>
<dbReference type="Proteomes" id="UP000235786">
    <property type="component" value="Unassembled WGS sequence"/>
</dbReference>
<reference evidence="3 4" key="1">
    <citation type="submission" date="2016-04" db="EMBL/GenBank/DDBJ databases">
        <title>A degradative enzymes factory behind the ericoid mycorrhizal symbiosis.</title>
        <authorList>
            <consortium name="DOE Joint Genome Institute"/>
            <person name="Martino E."/>
            <person name="Morin E."/>
            <person name="Grelet G."/>
            <person name="Kuo A."/>
            <person name="Kohler A."/>
            <person name="Daghino S."/>
            <person name="Barry K."/>
            <person name="Choi C."/>
            <person name="Cichocki N."/>
            <person name="Clum A."/>
            <person name="Copeland A."/>
            <person name="Hainaut M."/>
            <person name="Haridas S."/>
            <person name="Labutti K."/>
            <person name="Lindquist E."/>
            <person name="Lipzen A."/>
            <person name="Khouja H.-R."/>
            <person name="Murat C."/>
            <person name="Ohm R."/>
            <person name="Olson A."/>
            <person name="Spatafora J."/>
            <person name="Veneault-Fourrey C."/>
            <person name="Henrissat B."/>
            <person name="Grigoriev I."/>
            <person name="Martin F."/>
            <person name="Perotto S."/>
        </authorList>
    </citation>
    <scope>NUCLEOTIDE SEQUENCE [LARGE SCALE GENOMIC DNA]</scope>
    <source>
        <strain evidence="3 4">F</strain>
    </source>
</reference>
<keyword evidence="4" id="KW-1185">Reference proteome</keyword>
<evidence type="ECO:0000259" key="2">
    <source>
        <dbReference type="Pfam" id="PF20150"/>
    </source>
</evidence>
<organism evidence="3 4">
    <name type="scientific">Hyaloscypha variabilis (strain UAMH 11265 / GT02V1 / F)</name>
    <name type="common">Meliniomyces variabilis</name>
    <dbReference type="NCBI Taxonomy" id="1149755"/>
    <lineage>
        <taxon>Eukaryota</taxon>
        <taxon>Fungi</taxon>
        <taxon>Dikarya</taxon>
        <taxon>Ascomycota</taxon>
        <taxon>Pezizomycotina</taxon>
        <taxon>Leotiomycetes</taxon>
        <taxon>Helotiales</taxon>
        <taxon>Hyaloscyphaceae</taxon>
        <taxon>Hyaloscypha</taxon>
        <taxon>Hyaloscypha variabilis</taxon>
    </lineage>
</organism>
<dbReference type="EMBL" id="KZ613957">
    <property type="protein sequence ID" value="PMD32983.1"/>
    <property type="molecule type" value="Genomic_DNA"/>
</dbReference>
<feature type="transmembrane region" description="Helical" evidence="1">
    <location>
        <begin position="262"/>
        <end position="282"/>
    </location>
</feature>
<keyword evidence="1" id="KW-0812">Transmembrane</keyword>
<evidence type="ECO:0000256" key="1">
    <source>
        <dbReference type="SAM" id="Phobius"/>
    </source>
</evidence>
<dbReference type="AlphaFoldDB" id="A0A2J6R3B4"/>
<evidence type="ECO:0000313" key="4">
    <source>
        <dbReference type="Proteomes" id="UP000235786"/>
    </source>
</evidence>
<keyword evidence="1" id="KW-1133">Transmembrane helix</keyword>
<dbReference type="PANTHER" id="PTHR35910">
    <property type="entry name" value="2EXR DOMAIN-CONTAINING PROTEIN"/>
    <property type="match status" value="1"/>
</dbReference>
<keyword evidence="1" id="KW-0472">Membrane</keyword>
<accession>A0A2J6R3B4</accession>
<dbReference type="InterPro" id="IPR045518">
    <property type="entry name" value="2EXR"/>
</dbReference>
<sequence length="322" mass="37635">MARIETPTFKLFSKFPLEIRSQIWVVAALEPRTYKVFERAKAPRYIQNGRWTLRSADQADRQKTGDEAHICMMAKEKQVPGVLLACWESHRETKRVFELVWVNVPRYWGDTSYEQAALFINFSVDRFLLIHQDGRDQYGPHTIDDYNFSRADLLRIQHIEQELTVEKGKRTFEISGVIRKLSIGTALQDVALRFLYYTEFSEWDYDKELLDSILEVEKSLLDCFTKVLRPKIPGRTIPLYVKIVPTHEVLTGTPPCRQINKATAFIIYALVLLVVTIMYGRINNDLTLYVRLRRDIFPMSWQIREVGVEEETIQSTRIPLNA</sequence>
<gene>
    <name evidence="3" type="ORF">L207DRAFT_590056</name>
</gene>